<sequence>MNRNQRRYGTRLPRRNDSEGRFRSVRSRNGSELEEIYVPRHRRDSPPMTNRCCHVTPEQEDFAQLTEGDADQYQLLIRDQYGFEPIIPDTIKQLRELKKVLCGSCTKIENGSQYVDPEVMLPTYVETLDGSQWQSIDNTEDLDKYIIRDKGTQKSSSTVTFQEILPQNIRISDVPRVKVIAEKFSRYKKNNVELRKLTEKIVCVEYDIYDESSTGDLETPAEKMRAFFSVKPFESIDGERERDETVATRMPSEVKRKFNLEDEDLKKLSEKEIEIIDGEIPENKSYLEDLRIVLRRNQSINANRNSTTMNLITLYEMAIKEYPPLKFDNFDENILTKAELKDIKDLIMKKCVSSIHGICRKTIKTQKEKGDKVRDVSLISNSILSELLREDGKTNVFQ</sequence>
<comment type="caution">
    <text evidence="2">The sequence shown here is derived from an EMBL/GenBank/DDBJ whole genome shotgun (WGS) entry which is preliminary data.</text>
</comment>
<organism evidence="2 3">
    <name type="scientific">Manduca sexta</name>
    <name type="common">Tobacco hawkmoth</name>
    <name type="synonym">Tobacco hornworm</name>
    <dbReference type="NCBI Taxonomy" id="7130"/>
    <lineage>
        <taxon>Eukaryota</taxon>
        <taxon>Metazoa</taxon>
        <taxon>Ecdysozoa</taxon>
        <taxon>Arthropoda</taxon>
        <taxon>Hexapoda</taxon>
        <taxon>Insecta</taxon>
        <taxon>Pterygota</taxon>
        <taxon>Neoptera</taxon>
        <taxon>Endopterygota</taxon>
        <taxon>Lepidoptera</taxon>
        <taxon>Glossata</taxon>
        <taxon>Ditrysia</taxon>
        <taxon>Bombycoidea</taxon>
        <taxon>Sphingidae</taxon>
        <taxon>Sphinginae</taxon>
        <taxon>Sphingini</taxon>
        <taxon>Manduca</taxon>
    </lineage>
</organism>
<feature type="region of interest" description="Disordered" evidence="1">
    <location>
        <begin position="1"/>
        <end position="27"/>
    </location>
</feature>
<evidence type="ECO:0000313" key="3">
    <source>
        <dbReference type="Proteomes" id="UP000791440"/>
    </source>
</evidence>
<proteinExistence type="predicted"/>
<protein>
    <submittedName>
        <fullName evidence="2">Uncharacterized protein</fullName>
    </submittedName>
</protein>
<reference evidence="2" key="2">
    <citation type="submission" date="2020-12" db="EMBL/GenBank/DDBJ databases">
        <authorList>
            <person name="Kanost M."/>
        </authorList>
    </citation>
    <scope>NUCLEOTIDE SEQUENCE</scope>
</reference>
<keyword evidence="3" id="KW-1185">Reference proteome</keyword>
<gene>
    <name evidence="2" type="ORF">O3G_MSEX001459</name>
</gene>
<feature type="compositionally biased region" description="Basic residues" evidence="1">
    <location>
        <begin position="1"/>
        <end position="13"/>
    </location>
</feature>
<dbReference type="EMBL" id="JH668282">
    <property type="protein sequence ID" value="KAG6440744.1"/>
    <property type="molecule type" value="Genomic_DNA"/>
</dbReference>
<reference evidence="2" key="1">
    <citation type="journal article" date="2016" name="Insect Biochem. Mol. Biol.">
        <title>Multifaceted biological insights from a draft genome sequence of the tobacco hornworm moth, Manduca sexta.</title>
        <authorList>
            <person name="Kanost M.R."/>
            <person name="Arrese E.L."/>
            <person name="Cao X."/>
            <person name="Chen Y.R."/>
            <person name="Chellapilla S."/>
            <person name="Goldsmith M.R."/>
            <person name="Grosse-Wilde E."/>
            <person name="Heckel D.G."/>
            <person name="Herndon N."/>
            <person name="Jiang H."/>
            <person name="Papanicolaou A."/>
            <person name="Qu J."/>
            <person name="Soulages J.L."/>
            <person name="Vogel H."/>
            <person name="Walters J."/>
            <person name="Waterhouse R.M."/>
            <person name="Ahn S.J."/>
            <person name="Almeida F.C."/>
            <person name="An C."/>
            <person name="Aqrawi P."/>
            <person name="Bretschneider A."/>
            <person name="Bryant W.B."/>
            <person name="Bucks S."/>
            <person name="Chao H."/>
            <person name="Chevignon G."/>
            <person name="Christen J.M."/>
            <person name="Clarke D.F."/>
            <person name="Dittmer N.T."/>
            <person name="Ferguson L.C.F."/>
            <person name="Garavelou S."/>
            <person name="Gordon K.H.J."/>
            <person name="Gunaratna R.T."/>
            <person name="Han Y."/>
            <person name="Hauser F."/>
            <person name="He Y."/>
            <person name="Heidel-Fischer H."/>
            <person name="Hirsh A."/>
            <person name="Hu Y."/>
            <person name="Jiang H."/>
            <person name="Kalra D."/>
            <person name="Klinner C."/>
            <person name="Konig C."/>
            <person name="Kovar C."/>
            <person name="Kroll A.R."/>
            <person name="Kuwar S.S."/>
            <person name="Lee S.L."/>
            <person name="Lehman R."/>
            <person name="Li K."/>
            <person name="Li Z."/>
            <person name="Liang H."/>
            <person name="Lovelace S."/>
            <person name="Lu Z."/>
            <person name="Mansfield J.H."/>
            <person name="McCulloch K.J."/>
            <person name="Mathew T."/>
            <person name="Morton B."/>
            <person name="Muzny D.M."/>
            <person name="Neunemann D."/>
            <person name="Ongeri F."/>
            <person name="Pauchet Y."/>
            <person name="Pu L.L."/>
            <person name="Pyrousis I."/>
            <person name="Rao X.J."/>
            <person name="Redding A."/>
            <person name="Roesel C."/>
            <person name="Sanchez-Gracia A."/>
            <person name="Schaack S."/>
            <person name="Shukla A."/>
            <person name="Tetreau G."/>
            <person name="Wang Y."/>
            <person name="Xiong G.H."/>
            <person name="Traut W."/>
            <person name="Walsh T.K."/>
            <person name="Worley K.C."/>
            <person name="Wu D."/>
            <person name="Wu W."/>
            <person name="Wu Y.Q."/>
            <person name="Zhang X."/>
            <person name="Zou Z."/>
            <person name="Zucker H."/>
            <person name="Briscoe A.D."/>
            <person name="Burmester T."/>
            <person name="Clem R.J."/>
            <person name="Feyereisen R."/>
            <person name="Grimmelikhuijzen C.J.P."/>
            <person name="Hamodrakas S.J."/>
            <person name="Hansson B.S."/>
            <person name="Huguet E."/>
            <person name="Jermiin L.S."/>
            <person name="Lan Q."/>
            <person name="Lehman H.K."/>
            <person name="Lorenzen M."/>
            <person name="Merzendorfer H."/>
            <person name="Michalopoulos I."/>
            <person name="Morton D.B."/>
            <person name="Muthukrishnan S."/>
            <person name="Oakeshott J.G."/>
            <person name="Palmer W."/>
            <person name="Park Y."/>
            <person name="Passarelli A.L."/>
            <person name="Rozas J."/>
            <person name="Schwartz L.M."/>
            <person name="Smith W."/>
            <person name="Southgate A."/>
            <person name="Vilcinskas A."/>
            <person name="Vogt R."/>
            <person name="Wang P."/>
            <person name="Werren J."/>
            <person name="Yu X.Q."/>
            <person name="Zhou J.J."/>
            <person name="Brown S.J."/>
            <person name="Scherer S.E."/>
            <person name="Richards S."/>
            <person name="Blissard G.W."/>
        </authorList>
    </citation>
    <scope>NUCLEOTIDE SEQUENCE</scope>
</reference>
<dbReference type="AlphaFoldDB" id="A0A921YL06"/>
<evidence type="ECO:0000313" key="2">
    <source>
        <dbReference type="EMBL" id="KAG6440744.1"/>
    </source>
</evidence>
<accession>A0A921YL06</accession>
<name>A0A921YL06_MANSE</name>
<evidence type="ECO:0000256" key="1">
    <source>
        <dbReference type="SAM" id="MobiDB-lite"/>
    </source>
</evidence>
<dbReference type="Proteomes" id="UP000791440">
    <property type="component" value="Unassembled WGS sequence"/>
</dbReference>